<evidence type="ECO:0000259" key="6">
    <source>
        <dbReference type="Pfam" id="PF25917"/>
    </source>
</evidence>
<dbReference type="SUPFAM" id="SSF111369">
    <property type="entry name" value="HlyD-like secretion proteins"/>
    <property type="match status" value="1"/>
</dbReference>
<evidence type="ECO:0000259" key="7">
    <source>
        <dbReference type="Pfam" id="PF25967"/>
    </source>
</evidence>
<keyword evidence="5" id="KW-0812">Transmembrane</keyword>
<feature type="domain" description="Multidrug resistance protein MdtA-like barrel-sandwich hybrid" evidence="6">
    <location>
        <begin position="92"/>
        <end position="241"/>
    </location>
</feature>
<evidence type="ECO:0000256" key="3">
    <source>
        <dbReference type="ARBA" id="ARBA00022448"/>
    </source>
</evidence>
<feature type="compositionally biased region" description="Polar residues" evidence="4">
    <location>
        <begin position="401"/>
        <end position="424"/>
    </location>
</feature>
<keyword evidence="3" id="KW-0813">Transport</keyword>
<dbReference type="NCBIfam" id="TIGR01730">
    <property type="entry name" value="RND_mfp"/>
    <property type="match status" value="1"/>
</dbReference>
<dbReference type="Gene3D" id="2.40.50.100">
    <property type="match status" value="1"/>
</dbReference>
<dbReference type="InterPro" id="IPR058625">
    <property type="entry name" value="MdtA-like_BSH"/>
</dbReference>
<evidence type="ECO:0008006" key="11">
    <source>
        <dbReference type="Google" id="ProtNLM"/>
    </source>
</evidence>
<comment type="subcellular location">
    <subcellularLocation>
        <location evidence="1">Cell envelope</location>
    </subcellularLocation>
</comment>
<dbReference type="AlphaFoldDB" id="A0A1F7XBX0"/>
<feature type="domain" description="YknX-like beta-barrel" evidence="8">
    <location>
        <begin position="259"/>
        <end position="326"/>
    </location>
</feature>
<dbReference type="InterPro" id="IPR058627">
    <property type="entry name" value="MdtA-like_C"/>
</dbReference>
<dbReference type="GO" id="GO:0015562">
    <property type="term" value="F:efflux transmembrane transporter activity"/>
    <property type="evidence" value="ECO:0007669"/>
    <property type="project" value="TreeGrafter"/>
</dbReference>
<dbReference type="Pfam" id="PF25967">
    <property type="entry name" value="RND-MFP_C"/>
    <property type="match status" value="1"/>
</dbReference>
<dbReference type="InterPro" id="IPR058636">
    <property type="entry name" value="Beta-barrel_YknX"/>
</dbReference>
<comment type="similarity">
    <text evidence="2">Belongs to the membrane fusion protein (MFP) (TC 8.A.1) family.</text>
</comment>
<organism evidence="9 10">
    <name type="scientific">Candidatus Woesebacteria bacterium RBG_16_34_12</name>
    <dbReference type="NCBI Taxonomy" id="1802480"/>
    <lineage>
        <taxon>Bacteria</taxon>
        <taxon>Candidatus Woeseibacteriota</taxon>
    </lineage>
</organism>
<dbReference type="Proteomes" id="UP000177053">
    <property type="component" value="Unassembled WGS sequence"/>
</dbReference>
<evidence type="ECO:0000256" key="1">
    <source>
        <dbReference type="ARBA" id="ARBA00004196"/>
    </source>
</evidence>
<evidence type="ECO:0000313" key="10">
    <source>
        <dbReference type="Proteomes" id="UP000177053"/>
    </source>
</evidence>
<dbReference type="GO" id="GO:1990281">
    <property type="term" value="C:efflux pump complex"/>
    <property type="evidence" value="ECO:0007669"/>
    <property type="project" value="TreeGrafter"/>
</dbReference>
<sequence>MTQKTILRKLKNWLIKTSSKEKFMETRDLIMNSSWKNRIIFLVLIIVIGVLIRYAFIKSKAGKVTYETAKVEKGTLITSVSATGPVTTSNIQEVTTQASGVVKKMYVEDGQKVFKGQIVTEIELDLVGEQRNASSYASYLNAVKGVNSANNSVRQAKASLEYTYDQIKGHDTDETLQMKDTRTKAEVAYDNAYDGLKTANASLVSAQYSFNQTSPIIKAPSSGVINLSVAQGSQISAGSSQDASNQRIATITTEGTPIISVSISEIDALKVKTNQKVNITFDSIEDKTFTGKVVAMDKLGTTTSDVVNYPALVQMDSGTSSILPNMVANVYIITEIKTDVLLVPSTAISMVDETSTVQIMKDGNISTVQVEIGSSNDSQVEIVTGLNEGDEVVTSTVISGATEESQDMSTSPFSGMGRTQSSGVRNIRFEGPPGF</sequence>
<proteinExistence type="inferred from homology"/>
<protein>
    <recommendedName>
        <fullName evidence="11">RND efflux pump membrane fusion protein barrel-sandwich domain-containing protein</fullName>
    </recommendedName>
</protein>
<keyword evidence="5" id="KW-1133">Transmembrane helix</keyword>
<evidence type="ECO:0000259" key="8">
    <source>
        <dbReference type="Pfam" id="PF25990"/>
    </source>
</evidence>
<feature type="region of interest" description="Disordered" evidence="4">
    <location>
        <begin position="401"/>
        <end position="435"/>
    </location>
</feature>
<dbReference type="Gene3D" id="2.40.30.170">
    <property type="match status" value="1"/>
</dbReference>
<reference evidence="9 10" key="1">
    <citation type="journal article" date="2016" name="Nat. Commun.">
        <title>Thousands of microbial genomes shed light on interconnected biogeochemical processes in an aquifer system.</title>
        <authorList>
            <person name="Anantharaman K."/>
            <person name="Brown C.T."/>
            <person name="Hug L.A."/>
            <person name="Sharon I."/>
            <person name="Castelle C.J."/>
            <person name="Probst A.J."/>
            <person name="Thomas B.C."/>
            <person name="Singh A."/>
            <person name="Wilkins M.J."/>
            <person name="Karaoz U."/>
            <person name="Brodie E.L."/>
            <person name="Williams K.H."/>
            <person name="Hubbard S.S."/>
            <person name="Banfield J.F."/>
        </authorList>
    </citation>
    <scope>NUCLEOTIDE SEQUENCE [LARGE SCALE GENOMIC DNA]</scope>
</reference>
<dbReference type="EMBL" id="MGFS01000009">
    <property type="protein sequence ID" value="OGM11825.1"/>
    <property type="molecule type" value="Genomic_DNA"/>
</dbReference>
<keyword evidence="5" id="KW-0472">Membrane</keyword>
<dbReference type="InterPro" id="IPR006143">
    <property type="entry name" value="RND_pump_MFP"/>
</dbReference>
<evidence type="ECO:0000256" key="5">
    <source>
        <dbReference type="SAM" id="Phobius"/>
    </source>
</evidence>
<comment type="caution">
    <text evidence="9">The sequence shown here is derived from an EMBL/GenBank/DDBJ whole genome shotgun (WGS) entry which is preliminary data.</text>
</comment>
<dbReference type="PANTHER" id="PTHR30469:SF33">
    <property type="entry name" value="SLR1207 PROTEIN"/>
    <property type="match status" value="1"/>
</dbReference>
<gene>
    <name evidence="9" type="ORF">A2Z22_00065</name>
</gene>
<dbReference type="PANTHER" id="PTHR30469">
    <property type="entry name" value="MULTIDRUG RESISTANCE PROTEIN MDTA"/>
    <property type="match status" value="1"/>
</dbReference>
<evidence type="ECO:0000256" key="4">
    <source>
        <dbReference type="SAM" id="MobiDB-lite"/>
    </source>
</evidence>
<dbReference type="Pfam" id="PF25990">
    <property type="entry name" value="Beta-barrel_YknX"/>
    <property type="match status" value="1"/>
</dbReference>
<dbReference type="Gene3D" id="2.40.420.20">
    <property type="match status" value="1"/>
</dbReference>
<name>A0A1F7XBX0_9BACT</name>
<evidence type="ECO:0000313" key="9">
    <source>
        <dbReference type="EMBL" id="OGM11825.1"/>
    </source>
</evidence>
<dbReference type="Pfam" id="PF25917">
    <property type="entry name" value="BSH_RND"/>
    <property type="match status" value="1"/>
</dbReference>
<evidence type="ECO:0000256" key="2">
    <source>
        <dbReference type="ARBA" id="ARBA00009477"/>
    </source>
</evidence>
<feature type="domain" description="Multidrug resistance protein MdtA-like C-terminal permuted SH3" evidence="7">
    <location>
        <begin position="339"/>
        <end position="396"/>
    </location>
</feature>
<accession>A0A1F7XBX0</accession>
<feature type="transmembrane region" description="Helical" evidence="5">
    <location>
        <begin position="39"/>
        <end position="56"/>
    </location>
</feature>